<reference evidence="1" key="1">
    <citation type="journal article" date="2019" name="Sci. Rep.">
        <title>Draft genome of Tanacetum cinerariifolium, the natural source of mosquito coil.</title>
        <authorList>
            <person name="Yamashiro T."/>
            <person name="Shiraishi A."/>
            <person name="Satake H."/>
            <person name="Nakayama K."/>
        </authorList>
    </citation>
    <scope>NUCLEOTIDE SEQUENCE</scope>
</reference>
<protein>
    <recommendedName>
        <fullName evidence="2">Reverse transcriptase domain-containing protein</fullName>
    </recommendedName>
</protein>
<proteinExistence type="predicted"/>
<evidence type="ECO:0000313" key="1">
    <source>
        <dbReference type="EMBL" id="GEU82445.1"/>
    </source>
</evidence>
<sequence length="204" mass="23500">MDASDLACGEVMSLRTTILGQRIEIRELHAADRRRQIVTSEMLRADHKRFTEIRGLRTADRTQQQQLIQTLIVMQSLQRQELALLCGRMFPKEFDKIERYIGSLPDMIHGSVVASKPKTMQEAFEIETELMDKKIRTFLNVKQRVKGSLRIPQEALKTNNNNRTRGRTLARFTLQHLVKRSSMGDLNPYALNAIITMTVHVKPT</sequence>
<comment type="caution">
    <text evidence="1">The sequence shown here is derived from an EMBL/GenBank/DDBJ whole genome shotgun (WGS) entry which is preliminary data.</text>
</comment>
<evidence type="ECO:0008006" key="2">
    <source>
        <dbReference type="Google" id="ProtNLM"/>
    </source>
</evidence>
<gene>
    <name evidence="1" type="ORF">Tci_054423</name>
</gene>
<dbReference type="EMBL" id="BKCJ010008480">
    <property type="protein sequence ID" value="GEU82445.1"/>
    <property type="molecule type" value="Genomic_DNA"/>
</dbReference>
<dbReference type="AlphaFoldDB" id="A0A6L2NCX2"/>
<organism evidence="1">
    <name type="scientific">Tanacetum cinerariifolium</name>
    <name type="common">Dalmatian daisy</name>
    <name type="synonym">Chrysanthemum cinerariifolium</name>
    <dbReference type="NCBI Taxonomy" id="118510"/>
    <lineage>
        <taxon>Eukaryota</taxon>
        <taxon>Viridiplantae</taxon>
        <taxon>Streptophyta</taxon>
        <taxon>Embryophyta</taxon>
        <taxon>Tracheophyta</taxon>
        <taxon>Spermatophyta</taxon>
        <taxon>Magnoliopsida</taxon>
        <taxon>eudicotyledons</taxon>
        <taxon>Gunneridae</taxon>
        <taxon>Pentapetalae</taxon>
        <taxon>asterids</taxon>
        <taxon>campanulids</taxon>
        <taxon>Asterales</taxon>
        <taxon>Asteraceae</taxon>
        <taxon>Asteroideae</taxon>
        <taxon>Anthemideae</taxon>
        <taxon>Anthemidinae</taxon>
        <taxon>Tanacetum</taxon>
    </lineage>
</organism>
<accession>A0A6L2NCX2</accession>
<name>A0A6L2NCX2_TANCI</name>